<reference evidence="2 3" key="1">
    <citation type="journal article" date="2022" name="bioRxiv">
        <title>Genomics of Preaxostyla Flagellates Illuminates Evolutionary Transitions and the Path Towards Mitochondrial Loss.</title>
        <authorList>
            <person name="Novak L.V.F."/>
            <person name="Treitli S.C."/>
            <person name="Pyrih J."/>
            <person name="Halakuc P."/>
            <person name="Pipaliya S.V."/>
            <person name="Vacek V."/>
            <person name="Brzon O."/>
            <person name="Soukal P."/>
            <person name="Eme L."/>
            <person name="Dacks J.B."/>
            <person name="Karnkowska A."/>
            <person name="Elias M."/>
            <person name="Hampl V."/>
        </authorList>
    </citation>
    <scope>NUCLEOTIDE SEQUENCE [LARGE SCALE GENOMIC DNA]</scope>
    <source>
        <strain evidence="2">NAU3</strain>
        <tissue evidence="2">Gut</tissue>
    </source>
</reference>
<feature type="region of interest" description="Disordered" evidence="1">
    <location>
        <begin position="16"/>
        <end position="72"/>
    </location>
</feature>
<feature type="compositionally biased region" description="Polar residues" evidence="1">
    <location>
        <begin position="51"/>
        <end position="60"/>
    </location>
</feature>
<name>A0ABQ9X849_9EUKA</name>
<sequence>MQYQVGSNEQINSLRYGVVLNRHRRRDGQDEAQTNNDEERTTTPPPEKRQLLNQLLTPKSTSRKEQLGKSPSVIRQEAALRKKMAGVQHEGLLAIAEVEVDRKPPDGTRPLSELLNLIVPSDYVCASYKVKAWRRGNAVGFTDDEMNRLRRFLHAAGHSDESPDEQTEYMVIDVESQSETASSPSCSPIRKQKRRQSSKDISSDDWCESSSACSKGEKQKEVSQNTPQGKEFEKATHTFGACEKAKRSIQNPPSKPDDGGSSSLCPAVSSTPDVTASDKLESTILQYWSSFEPLSGRVDEDLDKEAEWLRVYNGKERIKGTIDPIPLIQSETPAHTLMTTTVPASHETQQKHRWVYRLLETYAESLSIETMLPSHQPVRSTHQFEGGLLFLDFVHRGSPTPESVVLAIKQSLERVWNMKSKRNGSGGKPPLIVPDMVRILEHIPDCLVEKPFDASLFLFGLCTGARASSCAGIQLADIERIICLSESSVLLVTIRLRKMKGHHGEDQIVTLEGDVCESNAQCGFLAGSPSTTRAGDNDARRTRVMEQTAIVARWVPFSKVQMAYIKSAAIGMHVANRLPLPDDCLHSTNVLESVLSNSEIFHNQELFAIPWSGGETLECFQKHVTVVLAMCCSLLSQSVDRPRAIKDIAIHRYCSKLSIPHDEFVSSIQKKLSGGEDPLELARSFVSLTTRPRQYWSELRELAEGKKSNETWDEISMRIKNKGGERTAQNCAMRWYAAKRDLKDTTGRKYE</sequence>
<gene>
    <name evidence="2" type="ORF">BLNAU_16593</name>
</gene>
<comment type="caution">
    <text evidence="2">The sequence shown here is derived from an EMBL/GenBank/DDBJ whole genome shotgun (WGS) entry which is preliminary data.</text>
</comment>
<evidence type="ECO:0000313" key="3">
    <source>
        <dbReference type="Proteomes" id="UP001281761"/>
    </source>
</evidence>
<protein>
    <recommendedName>
        <fullName evidence="4">Myb-like domain-containing protein</fullName>
    </recommendedName>
</protein>
<evidence type="ECO:0000256" key="1">
    <source>
        <dbReference type="SAM" id="MobiDB-lite"/>
    </source>
</evidence>
<proteinExistence type="predicted"/>
<evidence type="ECO:0008006" key="4">
    <source>
        <dbReference type="Google" id="ProtNLM"/>
    </source>
</evidence>
<organism evidence="2 3">
    <name type="scientific">Blattamonas nauphoetae</name>
    <dbReference type="NCBI Taxonomy" id="2049346"/>
    <lineage>
        <taxon>Eukaryota</taxon>
        <taxon>Metamonada</taxon>
        <taxon>Preaxostyla</taxon>
        <taxon>Oxymonadida</taxon>
        <taxon>Blattamonas</taxon>
    </lineage>
</organism>
<feature type="compositionally biased region" description="Basic and acidic residues" evidence="1">
    <location>
        <begin position="37"/>
        <end position="50"/>
    </location>
</feature>
<accession>A0ABQ9X849</accession>
<dbReference type="Proteomes" id="UP001281761">
    <property type="component" value="Unassembled WGS sequence"/>
</dbReference>
<feature type="compositionally biased region" description="Polar residues" evidence="1">
    <location>
        <begin position="175"/>
        <end position="186"/>
    </location>
</feature>
<keyword evidence="3" id="KW-1185">Reference proteome</keyword>
<evidence type="ECO:0000313" key="2">
    <source>
        <dbReference type="EMBL" id="KAK2948428.1"/>
    </source>
</evidence>
<feature type="region of interest" description="Disordered" evidence="1">
    <location>
        <begin position="175"/>
        <end position="274"/>
    </location>
</feature>
<dbReference type="EMBL" id="JARBJD010000176">
    <property type="protein sequence ID" value="KAK2948428.1"/>
    <property type="molecule type" value="Genomic_DNA"/>
</dbReference>